<sequence>MIKHIVLWRLKNKADVAHVKQELESMRGKIPGLLSLEVGVNFAENSPVDVGLYSEFTDRAALNAYADHPVHVPVKQTVGSLVAERWVLDYEV</sequence>
<proteinExistence type="predicted"/>
<evidence type="ECO:0000313" key="3">
    <source>
        <dbReference type="Proteomes" id="UP001595904"/>
    </source>
</evidence>
<dbReference type="PROSITE" id="PS51502">
    <property type="entry name" value="S_R_A_B_BARREL"/>
    <property type="match status" value="1"/>
</dbReference>
<dbReference type="PANTHER" id="PTHR37832">
    <property type="entry name" value="BLL2683 PROTEIN"/>
    <property type="match status" value="1"/>
</dbReference>
<reference evidence="3" key="1">
    <citation type="journal article" date="2019" name="Int. J. Syst. Evol. Microbiol.">
        <title>The Global Catalogue of Microorganisms (GCM) 10K type strain sequencing project: providing services to taxonomists for standard genome sequencing and annotation.</title>
        <authorList>
            <consortium name="The Broad Institute Genomics Platform"/>
            <consortium name="The Broad Institute Genome Sequencing Center for Infectious Disease"/>
            <person name="Wu L."/>
            <person name="Ma J."/>
        </authorList>
    </citation>
    <scope>NUCLEOTIDE SEQUENCE [LARGE SCALE GENOMIC DNA]</scope>
    <source>
        <strain evidence="3">CGMCC 1.10759</strain>
    </source>
</reference>
<dbReference type="RefSeq" id="WP_380595907.1">
    <property type="nucleotide sequence ID" value="NZ_JBHSDU010000003.1"/>
</dbReference>
<dbReference type="Proteomes" id="UP001595904">
    <property type="component" value="Unassembled WGS sequence"/>
</dbReference>
<feature type="domain" description="Stress-response A/B barrel" evidence="1">
    <location>
        <begin position="2"/>
        <end position="90"/>
    </location>
</feature>
<organism evidence="2 3">
    <name type="scientific">Steroidobacter flavus</name>
    <dbReference type="NCBI Taxonomy" id="1842136"/>
    <lineage>
        <taxon>Bacteria</taxon>
        <taxon>Pseudomonadati</taxon>
        <taxon>Pseudomonadota</taxon>
        <taxon>Gammaproteobacteria</taxon>
        <taxon>Steroidobacterales</taxon>
        <taxon>Steroidobacteraceae</taxon>
        <taxon>Steroidobacter</taxon>
    </lineage>
</organism>
<comment type="caution">
    <text evidence="2">The sequence shown here is derived from an EMBL/GenBank/DDBJ whole genome shotgun (WGS) entry which is preliminary data.</text>
</comment>
<protein>
    <submittedName>
        <fullName evidence="2">Dabb family protein</fullName>
    </submittedName>
</protein>
<dbReference type="InterPro" id="IPR011008">
    <property type="entry name" value="Dimeric_a/b-barrel"/>
</dbReference>
<dbReference type="EMBL" id="JBHSDU010000003">
    <property type="protein sequence ID" value="MFC4308827.1"/>
    <property type="molecule type" value="Genomic_DNA"/>
</dbReference>
<evidence type="ECO:0000313" key="2">
    <source>
        <dbReference type="EMBL" id="MFC4308827.1"/>
    </source>
</evidence>
<gene>
    <name evidence="2" type="ORF">ACFPN2_07010</name>
</gene>
<dbReference type="SUPFAM" id="SSF54909">
    <property type="entry name" value="Dimeric alpha+beta barrel"/>
    <property type="match status" value="1"/>
</dbReference>
<dbReference type="Pfam" id="PF07876">
    <property type="entry name" value="Dabb"/>
    <property type="match status" value="1"/>
</dbReference>
<dbReference type="Gene3D" id="3.30.70.100">
    <property type="match status" value="1"/>
</dbReference>
<evidence type="ECO:0000259" key="1">
    <source>
        <dbReference type="PROSITE" id="PS51502"/>
    </source>
</evidence>
<keyword evidence="3" id="KW-1185">Reference proteome</keyword>
<dbReference type="PANTHER" id="PTHR37832:SF1">
    <property type="entry name" value="STRESS-RESPONSE A_B BARREL DOMAIN-CONTAINING PROTEIN"/>
    <property type="match status" value="1"/>
</dbReference>
<dbReference type="InterPro" id="IPR013097">
    <property type="entry name" value="Dabb"/>
</dbReference>
<name>A0ABV8SMX6_9GAMM</name>
<accession>A0ABV8SMX6</accession>
<dbReference type="SMART" id="SM00886">
    <property type="entry name" value="Dabb"/>
    <property type="match status" value="1"/>
</dbReference>